<organism evidence="1 2">
    <name type="scientific">Bacillus infantis</name>
    <dbReference type="NCBI Taxonomy" id="324767"/>
    <lineage>
        <taxon>Bacteria</taxon>
        <taxon>Bacillati</taxon>
        <taxon>Bacillota</taxon>
        <taxon>Bacilli</taxon>
        <taxon>Bacillales</taxon>
        <taxon>Bacillaceae</taxon>
        <taxon>Bacillus</taxon>
    </lineage>
</organism>
<evidence type="ECO:0000313" key="2">
    <source>
        <dbReference type="Proteomes" id="UP000322139"/>
    </source>
</evidence>
<protein>
    <recommendedName>
        <fullName evidence="3">Amidinotransferase</fullName>
    </recommendedName>
</protein>
<reference evidence="1 2" key="1">
    <citation type="submission" date="2019-08" db="EMBL/GenBank/DDBJ databases">
        <title>Bacillus genomes from the desert of Cuatro Cienegas, Coahuila.</title>
        <authorList>
            <person name="Olmedo-Alvarez G."/>
        </authorList>
    </citation>
    <scope>NUCLEOTIDE SEQUENCE [LARGE SCALE GENOMIC DNA]</scope>
    <source>
        <strain evidence="1 2">CH446_14T</strain>
    </source>
</reference>
<dbReference type="GO" id="GO:0019546">
    <property type="term" value="P:L-arginine deiminase pathway"/>
    <property type="evidence" value="ECO:0007669"/>
    <property type="project" value="TreeGrafter"/>
</dbReference>
<dbReference type="PANTHER" id="PTHR47271">
    <property type="entry name" value="ARGININE DEIMINASE"/>
    <property type="match status" value="1"/>
</dbReference>
<evidence type="ECO:0000313" key="1">
    <source>
        <dbReference type="EMBL" id="TYS51123.1"/>
    </source>
</evidence>
<dbReference type="EMBL" id="VTER01000002">
    <property type="protein sequence ID" value="TYS51123.1"/>
    <property type="molecule type" value="Genomic_DNA"/>
</dbReference>
<dbReference type="Proteomes" id="UP000322139">
    <property type="component" value="Unassembled WGS sequence"/>
</dbReference>
<sequence>MLKQKLKPYSYSENGTLKEIFVCSPTKYNVSGPEVSSVGFKDEFVAEEAYEQHLMMKSKLENFGCIVRDVNEEVNSPLWNRLVNRMFIRDVGAVLGHNVLLGNSGNGIREPDFHFSQNYLRDIIDENFIKFIPPSSSLEFGDFLILTPECVLINTGHRSNNRNGIANFLFSIGVEEIGFVSLPQTIESLHLDVVCNVFGDKNLVAAPLLKFSAVEIYKSSTTFYTNEYCTIEGFIERHGFSVYWLPNKNCLLDYTNFINLDKQTVLISNKAVPYYQDIFPHIKYIGIDVTQLQHGAGSIRCLTMPFIRE</sequence>
<dbReference type="RefSeq" id="WP_148973501.1">
    <property type="nucleotide sequence ID" value="NZ_JBNIKU010000003.1"/>
</dbReference>
<evidence type="ECO:0008006" key="3">
    <source>
        <dbReference type="Google" id="ProtNLM"/>
    </source>
</evidence>
<comment type="caution">
    <text evidence="1">The sequence shown here is derived from an EMBL/GenBank/DDBJ whole genome shotgun (WGS) entry which is preliminary data.</text>
</comment>
<gene>
    <name evidence="1" type="ORF">FZD51_03515</name>
</gene>
<name>A0A5D4RI30_9BACI</name>
<dbReference type="GO" id="GO:0016990">
    <property type="term" value="F:arginine deiminase activity"/>
    <property type="evidence" value="ECO:0007669"/>
    <property type="project" value="TreeGrafter"/>
</dbReference>
<dbReference type="Pfam" id="PF02274">
    <property type="entry name" value="ADI"/>
    <property type="match status" value="1"/>
</dbReference>
<accession>A0A5D4RI30</accession>
<proteinExistence type="predicted"/>
<dbReference type="AlphaFoldDB" id="A0A5D4RI30"/>
<dbReference type="Gene3D" id="3.75.10.10">
    <property type="entry name" value="L-arginine/glycine Amidinotransferase, Chain A"/>
    <property type="match status" value="1"/>
</dbReference>
<dbReference type="SUPFAM" id="SSF55909">
    <property type="entry name" value="Pentein"/>
    <property type="match status" value="1"/>
</dbReference>
<dbReference type="PANTHER" id="PTHR47271:SF2">
    <property type="entry name" value="ARGININE DEIMINASE"/>
    <property type="match status" value="1"/>
</dbReference>